<evidence type="ECO:0000313" key="3">
    <source>
        <dbReference type="Proteomes" id="UP000499080"/>
    </source>
</evidence>
<proteinExistence type="predicted"/>
<sequence length="102" mass="11309">MVGAENGEKPFCQQNSFKPDIFYSVIKPTGSCAKSRKASVPENKQLKRSKNNGFSFFVGMSPAFSNTSDLLFCPVNPDTSAETYSNPTCDQFQRIRPSEKSL</sequence>
<dbReference type="EMBL" id="BGPR01048717">
    <property type="protein sequence ID" value="GBO25741.1"/>
    <property type="molecule type" value="Genomic_DNA"/>
</dbReference>
<dbReference type="Proteomes" id="UP000499080">
    <property type="component" value="Unassembled WGS sequence"/>
</dbReference>
<dbReference type="EMBL" id="BGPR01048734">
    <property type="protein sequence ID" value="GBO25757.1"/>
    <property type="molecule type" value="Genomic_DNA"/>
</dbReference>
<gene>
    <name evidence="2" type="ORF">AVEN_157257_1</name>
    <name evidence="1" type="ORF">AVEN_32199_1</name>
</gene>
<organism evidence="2 3">
    <name type="scientific">Araneus ventricosus</name>
    <name type="common">Orbweaver spider</name>
    <name type="synonym">Epeira ventricosa</name>
    <dbReference type="NCBI Taxonomy" id="182803"/>
    <lineage>
        <taxon>Eukaryota</taxon>
        <taxon>Metazoa</taxon>
        <taxon>Ecdysozoa</taxon>
        <taxon>Arthropoda</taxon>
        <taxon>Chelicerata</taxon>
        <taxon>Arachnida</taxon>
        <taxon>Araneae</taxon>
        <taxon>Araneomorphae</taxon>
        <taxon>Entelegynae</taxon>
        <taxon>Araneoidea</taxon>
        <taxon>Araneidae</taxon>
        <taxon>Araneus</taxon>
    </lineage>
</organism>
<comment type="caution">
    <text evidence="2">The sequence shown here is derived from an EMBL/GenBank/DDBJ whole genome shotgun (WGS) entry which is preliminary data.</text>
</comment>
<reference evidence="2 3" key="1">
    <citation type="journal article" date="2019" name="Sci. Rep.">
        <title>Orb-weaving spider Araneus ventricosus genome elucidates the spidroin gene catalogue.</title>
        <authorList>
            <person name="Kono N."/>
            <person name="Nakamura H."/>
            <person name="Ohtoshi R."/>
            <person name="Moran D.A.P."/>
            <person name="Shinohara A."/>
            <person name="Yoshida Y."/>
            <person name="Fujiwara M."/>
            <person name="Mori M."/>
            <person name="Tomita M."/>
            <person name="Arakawa K."/>
        </authorList>
    </citation>
    <scope>NUCLEOTIDE SEQUENCE [LARGE SCALE GENOMIC DNA]</scope>
</reference>
<protein>
    <submittedName>
        <fullName evidence="2">Uncharacterized protein</fullName>
    </submittedName>
</protein>
<dbReference type="AlphaFoldDB" id="A0A4Y2VPU2"/>
<name>A0A4Y2VPU2_ARAVE</name>
<accession>A0A4Y2VPU2</accession>
<evidence type="ECO:0000313" key="2">
    <source>
        <dbReference type="EMBL" id="GBO25757.1"/>
    </source>
</evidence>
<keyword evidence="3" id="KW-1185">Reference proteome</keyword>
<evidence type="ECO:0000313" key="1">
    <source>
        <dbReference type="EMBL" id="GBO25741.1"/>
    </source>
</evidence>